<dbReference type="InterPro" id="IPR022742">
    <property type="entry name" value="Hydrolase_4"/>
</dbReference>
<dbReference type="InterPro" id="IPR053145">
    <property type="entry name" value="AB_hydrolase_Est10"/>
</dbReference>
<proteinExistence type="predicted"/>
<dbReference type="PANTHER" id="PTHR43265:SF1">
    <property type="entry name" value="ESTERASE ESTD"/>
    <property type="match status" value="1"/>
</dbReference>
<accession>A0ABP7HDM8</accession>
<dbReference type="RefSeq" id="WP_344729647.1">
    <property type="nucleotide sequence ID" value="NZ_BAABBI010000002.1"/>
</dbReference>
<evidence type="ECO:0000313" key="4">
    <source>
        <dbReference type="Proteomes" id="UP001501456"/>
    </source>
</evidence>
<keyword evidence="1" id="KW-0732">Signal</keyword>
<gene>
    <name evidence="3" type="ORF">GCM10022271_18140</name>
</gene>
<dbReference type="Pfam" id="PF12146">
    <property type="entry name" value="Hydrolase_4"/>
    <property type="match status" value="1"/>
</dbReference>
<dbReference type="Gene3D" id="3.40.50.1820">
    <property type="entry name" value="alpha/beta hydrolase"/>
    <property type="match status" value="1"/>
</dbReference>
<organism evidence="3 4">
    <name type="scientific">Corallibacter vietnamensis</name>
    <dbReference type="NCBI Taxonomy" id="904130"/>
    <lineage>
        <taxon>Bacteria</taxon>
        <taxon>Pseudomonadati</taxon>
        <taxon>Bacteroidota</taxon>
        <taxon>Flavobacteriia</taxon>
        <taxon>Flavobacteriales</taxon>
        <taxon>Flavobacteriaceae</taxon>
        <taxon>Corallibacter</taxon>
    </lineage>
</organism>
<dbReference type="InterPro" id="IPR029058">
    <property type="entry name" value="AB_hydrolase_fold"/>
</dbReference>
<keyword evidence="4" id="KW-1185">Reference proteome</keyword>
<dbReference type="GO" id="GO:0016787">
    <property type="term" value="F:hydrolase activity"/>
    <property type="evidence" value="ECO:0007669"/>
    <property type="project" value="UniProtKB-KW"/>
</dbReference>
<reference evidence="4" key="1">
    <citation type="journal article" date="2019" name="Int. J. Syst. Evol. Microbiol.">
        <title>The Global Catalogue of Microorganisms (GCM) 10K type strain sequencing project: providing services to taxonomists for standard genome sequencing and annotation.</title>
        <authorList>
            <consortium name="The Broad Institute Genomics Platform"/>
            <consortium name="The Broad Institute Genome Sequencing Center for Infectious Disease"/>
            <person name="Wu L."/>
            <person name="Ma J."/>
        </authorList>
    </citation>
    <scope>NUCLEOTIDE SEQUENCE [LARGE SCALE GENOMIC DNA]</scope>
    <source>
        <strain evidence="4">JCM 17525</strain>
    </source>
</reference>
<dbReference type="Proteomes" id="UP001501456">
    <property type="component" value="Unassembled WGS sequence"/>
</dbReference>
<evidence type="ECO:0000259" key="2">
    <source>
        <dbReference type="Pfam" id="PF12146"/>
    </source>
</evidence>
<feature type="chain" id="PRO_5046065555" evidence="1">
    <location>
        <begin position="21"/>
        <end position="307"/>
    </location>
</feature>
<feature type="domain" description="Serine aminopeptidase S33" evidence="2">
    <location>
        <begin position="73"/>
        <end position="162"/>
    </location>
</feature>
<protein>
    <submittedName>
        <fullName evidence="3">Alpha/beta hydrolase</fullName>
    </submittedName>
</protein>
<keyword evidence="3" id="KW-0378">Hydrolase</keyword>
<dbReference type="EMBL" id="BAABBI010000002">
    <property type="protein sequence ID" value="GAA3785951.1"/>
    <property type="molecule type" value="Genomic_DNA"/>
</dbReference>
<dbReference type="PANTHER" id="PTHR43265">
    <property type="entry name" value="ESTERASE ESTD"/>
    <property type="match status" value="1"/>
</dbReference>
<sequence length="307" mass="34258">MKLYALAIAFFCHFTIMAQASDFISTNVTVNTFVDGTLTFPNEAKNPSLAILISDYGPIDRDGNQNFQKNNLLKKLAEGLSSHGIAAFRYDKRIVRQIQRGRVDKTITFDDFVTDAISIINYFKNSKQFKNIYVIGHGQGSLVGMIAAQEYADGFISLAGSAKTIDTVILEQINKTVPGLVNESEKVFNVLRQGKTTDSFPPALASIFNKDTQPFMSSWMQYNPQEILKTLNMPVLIINGTKDLQVPEDEAKQLHTAAPNSSLKIIENMNHVLFTIQGDDLENSKSYNESFRKLSEAVIPTLLDFIK</sequence>
<evidence type="ECO:0000313" key="3">
    <source>
        <dbReference type="EMBL" id="GAA3785951.1"/>
    </source>
</evidence>
<name>A0ABP7HDM8_9FLAO</name>
<dbReference type="SUPFAM" id="SSF53474">
    <property type="entry name" value="alpha/beta-Hydrolases"/>
    <property type="match status" value="1"/>
</dbReference>
<feature type="signal peptide" evidence="1">
    <location>
        <begin position="1"/>
        <end position="20"/>
    </location>
</feature>
<evidence type="ECO:0000256" key="1">
    <source>
        <dbReference type="SAM" id="SignalP"/>
    </source>
</evidence>
<comment type="caution">
    <text evidence="3">The sequence shown here is derived from an EMBL/GenBank/DDBJ whole genome shotgun (WGS) entry which is preliminary data.</text>
</comment>